<dbReference type="EMBL" id="CP071793">
    <property type="protein sequence ID" value="QTD51022.1"/>
    <property type="molecule type" value="Genomic_DNA"/>
</dbReference>
<protein>
    <submittedName>
        <fullName evidence="7">VWA domain-containing protein</fullName>
    </submittedName>
</protein>
<evidence type="ECO:0000256" key="2">
    <source>
        <dbReference type="ARBA" id="ARBA00022692"/>
    </source>
</evidence>
<dbReference type="PANTHER" id="PTHR22550:SF5">
    <property type="entry name" value="LEUCINE ZIPPER PROTEIN 4"/>
    <property type="match status" value="1"/>
</dbReference>
<proteinExistence type="predicted"/>
<dbReference type="KEGG" id="scor:J3U87_01010"/>
<dbReference type="PANTHER" id="PTHR22550">
    <property type="entry name" value="SPORE GERMINATION PROTEIN"/>
    <property type="match status" value="1"/>
</dbReference>
<evidence type="ECO:0000313" key="7">
    <source>
        <dbReference type="EMBL" id="QTD51022.1"/>
    </source>
</evidence>
<evidence type="ECO:0000259" key="6">
    <source>
        <dbReference type="PROSITE" id="PS50234"/>
    </source>
</evidence>
<dbReference type="PROSITE" id="PS50234">
    <property type="entry name" value="VWFA"/>
    <property type="match status" value="1"/>
</dbReference>
<reference evidence="7" key="1">
    <citation type="submission" date="2021-03" db="EMBL/GenBank/DDBJ databases">
        <title>Acanthopleuribacteraceae sp. M133.</title>
        <authorList>
            <person name="Wang G."/>
        </authorList>
    </citation>
    <scope>NUCLEOTIDE SEQUENCE</scope>
    <source>
        <strain evidence="7">M133</strain>
    </source>
</reference>
<dbReference type="Gene3D" id="3.40.50.410">
    <property type="entry name" value="von Willebrand factor, type A domain"/>
    <property type="match status" value="1"/>
</dbReference>
<evidence type="ECO:0000256" key="3">
    <source>
        <dbReference type="ARBA" id="ARBA00022989"/>
    </source>
</evidence>
<dbReference type="SUPFAM" id="SSF53300">
    <property type="entry name" value="vWA-like"/>
    <property type="match status" value="1"/>
</dbReference>
<evidence type="ECO:0000256" key="1">
    <source>
        <dbReference type="ARBA" id="ARBA00022475"/>
    </source>
</evidence>
<organism evidence="7 8">
    <name type="scientific">Sulfidibacter corallicola</name>
    <dbReference type="NCBI Taxonomy" id="2818388"/>
    <lineage>
        <taxon>Bacteria</taxon>
        <taxon>Pseudomonadati</taxon>
        <taxon>Acidobacteriota</taxon>
        <taxon>Holophagae</taxon>
        <taxon>Acanthopleuribacterales</taxon>
        <taxon>Acanthopleuribacteraceae</taxon>
        <taxon>Sulfidibacter</taxon>
    </lineage>
</organism>
<dbReference type="InterPro" id="IPR002035">
    <property type="entry name" value="VWF_A"/>
</dbReference>
<dbReference type="InterPro" id="IPR050768">
    <property type="entry name" value="UPF0353/GerABKA_families"/>
</dbReference>
<keyword evidence="8" id="KW-1185">Reference proteome</keyword>
<feature type="transmembrane region" description="Helical" evidence="5">
    <location>
        <begin position="311"/>
        <end position="329"/>
    </location>
</feature>
<gene>
    <name evidence="7" type="ORF">J3U87_01010</name>
</gene>
<dbReference type="InterPro" id="IPR036465">
    <property type="entry name" value="vWFA_dom_sf"/>
</dbReference>
<evidence type="ECO:0000313" key="8">
    <source>
        <dbReference type="Proteomes" id="UP000663929"/>
    </source>
</evidence>
<name>A0A8A4TPL8_SULCO</name>
<sequence length="344" mass="37935">MRFAEPNFLYFLIMIPLLVVIFIFAERHRSAQIAAMVSGHKPELVMGAGFERRLLYLVFLCLGTLFLVLAAARPQWGTKLETVTSRGIDIIVAVDVSRSMAATDVSPDRISKARQQVDNFLNLLEGDRVGLIAFAGSAFSYCPLTVDYGAIRLFLSGLEPGTITDPGTDVPSAIREAIEVFGRSNSTAEKVLVLFTDGESHEGDIDAAVAEAVKEDIRIFTVGIGNPSKSGARIPEGEENGEVTYKRDKQGHIVFSQLDEATLERIALNGSGAYYRVSDAGIELSQIYKSLAESEEAEFSSRRHQQMEDRFQYPLLVSLAFLATAYSLGHRSFRKLRRTQGVRS</sequence>
<evidence type="ECO:0000256" key="5">
    <source>
        <dbReference type="SAM" id="Phobius"/>
    </source>
</evidence>
<evidence type="ECO:0000256" key="4">
    <source>
        <dbReference type="ARBA" id="ARBA00023136"/>
    </source>
</evidence>
<feature type="domain" description="VWFA" evidence="6">
    <location>
        <begin position="89"/>
        <end position="291"/>
    </location>
</feature>
<dbReference type="RefSeq" id="WP_237381157.1">
    <property type="nucleotide sequence ID" value="NZ_CP071793.1"/>
</dbReference>
<accession>A0A8A4TPL8</accession>
<feature type="transmembrane region" description="Helical" evidence="5">
    <location>
        <begin position="54"/>
        <end position="72"/>
    </location>
</feature>
<dbReference type="SMART" id="SM00327">
    <property type="entry name" value="VWA"/>
    <property type="match status" value="1"/>
</dbReference>
<keyword evidence="3 5" id="KW-1133">Transmembrane helix</keyword>
<keyword evidence="1" id="KW-1003">Cell membrane</keyword>
<keyword evidence="4 5" id="KW-0472">Membrane</keyword>
<dbReference type="AlphaFoldDB" id="A0A8A4TPL8"/>
<dbReference type="Proteomes" id="UP000663929">
    <property type="component" value="Chromosome"/>
</dbReference>
<feature type="transmembrane region" description="Helical" evidence="5">
    <location>
        <begin position="6"/>
        <end position="25"/>
    </location>
</feature>
<dbReference type="Pfam" id="PF00092">
    <property type="entry name" value="VWA"/>
    <property type="match status" value="1"/>
</dbReference>
<keyword evidence="2 5" id="KW-0812">Transmembrane</keyword>